<dbReference type="AlphaFoldDB" id="A0A8J6DZE7"/>
<gene>
    <name evidence="1" type="ORF">J8273_7987</name>
</gene>
<proteinExistence type="predicted"/>
<dbReference type="Proteomes" id="UP000717585">
    <property type="component" value="Unassembled WGS sequence"/>
</dbReference>
<keyword evidence="2" id="KW-1185">Reference proteome</keyword>
<reference evidence="1" key="1">
    <citation type="submission" date="2021-05" db="EMBL/GenBank/DDBJ databases">
        <title>A free-living protist that lacks canonical eukaryotic 1 DNA replication and segregation systems.</title>
        <authorList>
            <person name="Salas-Leiva D.E."/>
            <person name="Tromer E.C."/>
            <person name="Curtis B.A."/>
            <person name="Jerlstrom-Hultqvist J."/>
            <person name="Kolisko M."/>
            <person name="Yi Z."/>
            <person name="Salas-Leiva J.S."/>
            <person name="Gallot-Lavallee L."/>
            <person name="Kops G.J.P.L."/>
            <person name="Archibald J.M."/>
            <person name="Simpson A.G.B."/>
            <person name="Roger A.J."/>
        </authorList>
    </citation>
    <scope>NUCLEOTIDE SEQUENCE</scope>
    <source>
        <strain evidence="1">BICM</strain>
    </source>
</reference>
<accession>A0A8J6DZE7</accession>
<evidence type="ECO:0000313" key="2">
    <source>
        <dbReference type="Proteomes" id="UP000717585"/>
    </source>
</evidence>
<dbReference type="EMBL" id="JAHDYR010000064">
    <property type="protein sequence ID" value="KAG9390623.1"/>
    <property type="molecule type" value="Genomic_DNA"/>
</dbReference>
<protein>
    <submittedName>
        <fullName evidence="1">Uncharacterized protein</fullName>
    </submittedName>
</protein>
<organism evidence="1 2">
    <name type="scientific">Carpediemonas membranifera</name>
    <dbReference type="NCBI Taxonomy" id="201153"/>
    <lineage>
        <taxon>Eukaryota</taxon>
        <taxon>Metamonada</taxon>
        <taxon>Carpediemonas-like organisms</taxon>
        <taxon>Carpediemonas</taxon>
    </lineage>
</organism>
<sequence length="153" mass="17785">MTALRSVRPHQTRREMIKCSLLRKFLLPDDKILTALLRADIGWKTLRKLFRSPHLILHLRETAEAQLELITTSAELKKVMGDHAYDSLVQKVRREVSSDHEHDVAVLSLLRERIMRRTTPSLSCRTRSTWKYPEWHIAPPAPPSCRGTQRCDP</sequence>
<comment type="caution">
    <text evidence="1">The sequence shown here is derived from an EMBL/GenBank/DDBJ whole genome shotgun (WGS) entry which is preliminary data.</text>
</comment>
<evidence type="ECO:0000313" key="1">
    <source>
        <dbReference type="EMBL" id="KAG9390623.1"/>
    </source>
</evidence>
<name>A0A8J6DZE7_9EUKA</name>